<dbReference type="InterPro" id="IPR000618">
    <property type="entry name" value="Insect_cuticle"/>
</dbReference>
<name>A0A1S4FTC7_AEDAE</name>
<feature type="chain" id="PRO_5036466565" evidence="3">
    <location>
        <begin position="17"/>
        <end position="105"/>
    </location>
</feature>
<dbReference type="PRINTS" id="PR00947">
    <property type="entry name" value="CUTICLE"/>
</dbReference>
<dbReference type="HOGENOM" id="CLU_065450_7_3_1"/>
<feature type="signal peptide" evidence="3">
    <location>
        <begin position="1"/>
        <end position="16"/>
    </location>
</feature>
<reference evidence="4" key="3">
    <citation type="submission" date="2012-09" db="EMBL/GenBank/DDBJ databases">
        <authorList>
            <consortium name="VectorBase"/>
        </authorList>
    </citation>
    <scope>NUCLEOTIDE SEQUENCE</scope>
    <source>
        <strain evidence="4">Liverpool</strain>
    </source>
</reference>
<dbReference type="GO" id="GO:0062129">
    <property type="term" value="C:chitin-based extracellular matrix"/>
    <property type="evidence" value="ECO:0007669"/>
    <property type="project" value="TreeGrafter"/>
</dbReference>
<accession>A0A1S4FTC7</accession>
<reference evidence="4" key="2">
    <citation type="journal article" date="2007" name="Science">
        <title>Genome sequence of Aedes aegypti, a major arbovirus vector.</title>
        <authorList>
            <person name="Nene V."/>
            <person name="Wortman J.R."/>
            <person name="Lawson D."/>
            <person name="Haas B."/>
            <person name="Kodira C."/>
            <person name="Tu Z.J."/>
            <person name="Loftus B."/>
            <person name="Xi Z."/>
            <person name="Megy K."/>
            <person name="Grabherr M."/>
            <person name="Ren Q."/>
            <person name="Zdobnov E.M."/>
            <person name="Lobo N.F."/>
            <person name="Campbell K.S."/>
            <person name="Brown S.E."/>
            <person name="Bonaldo M.F."/>
            <person name="Zhu J."/>
            <person name="Sinkins S.P."/>
            <person name="Hogenkamp D.G."/>
            <person name="Amedeo P."/>
            <person name="Arensburger P."/>
            <person name="Atkinson P.W."/>
            <person name="Bidwell S."/>
            <person name="Biedler J."/>
            <person name="Birney E."/>
            <person name="Bruggner R.V."/>
            <person name="Costas J."/>
            <person name="Coy M.R."/>
            <person name="Crabtree J."/>
            <person name="Crawford M."/>
            <person name="Debruyn B."/>
            <person name="Decaprio D."/>
            <person name="Eiglmeier K."/>
            <person name="Eisenstadt E."/>
            <person name="El-Dorry H."/>
            <person name="Gelbart W.M."/>
            <person name="Gomes S.L."/>
            <person name="Hammond M."/>
            <person name="Hannick L.I."/>
            <person name="Hogan J.R."/>
            <person name="Holmes M.H."/>
            <person name="Jaffe D."/>
            <person name="Johnston J.S."/>
            <person name="Kennedy R.C."/>
            <person name="Koo H."/>
            <person name="Kravitz S."/>
            <person name="Kriventseva E.V."/>
            <person name="Kulp D."/>
            <person name="Labutti K."/>
            <person name="Lee E."/>
            <person name="Li S."/>
            <person name="Lovin D.D."/>
            <person name="Mao C."/>
            <person name="Mauceli E."/>
            <person name="Menck C.F."/>
            <person name="Miller J.R."/>
            <person name="Montgomery P."/>
            <person name="Mori A."/>
            <person name="Nascimento A.L."/>
            <person name="Naveira H.F."/>
            <person name="Nusbaum C."/>
            <person name="O'leary S."/>
            <person name="Orvis J."/>
            <person name="Pertea M."/>
            <person name="Quesneville H."/>
            <person name="Reidenbach K.R."/>
            <person name="Rogers Y.H."/>
            <person name="Roth C.W."/>
            <person name="Schneider J.R."/>
            <person name="Schatz M."/>
            <person name="Shumway M."/>
            <person name="Stanke M."/>
            <person name="Stinson E.O."/>
            <person name="Tubio J.M."/>
            <person name="Vanzee J.P."/>
            <person name="Verjovski-Almeida S."/>
            <person name="Werner D."/>
            <person name="White O."/>
            <person name="Wyder S."/>
            <person name="Zeng Q."/>
            <person name="Zhao Q."/>
            <person name="Zhao Y."/>
            <person name="Hill C.A."/>
            <person name="Raikhel A.S."/>
            <person name="Soares M.B."/>
            <person name="Knudson D.L."/>
            <person name="Lee N.H."/>
            <person name="Galagan J."/>
            <person name="Salzberg S.L."/>
            <person name="Paulsen I.T."/>
            <person name="Dimopoulos G."/>
            <person name="Collins F.H."/>
            <person name="Birren B."/>
            <person name="Fraser-Liggett C.M."/>
            <person name="Severson D.W."/>
        </authorList>
    </citation>
    <scope>NUCLEOTIDE SEQUENCE [LARGE SCALE GENOMIC DNA]</scope>
    <source>
        <strain evidence="4">Liverpool</strain>
    </source>
</reference>
<evidence type="ECO:0000313" key="4">
    <source>
        <dbReference type="EMBL" id="EAT34914.1"/>
    </source>
</evidence>
<evidence type="ECO:0000313" key="5">
    <source>
        <dbReference type="Proteomes" id="UP000682892"/>
    </source>
</evidence>
<gene>
    <name evidence="4" type="ORF">AaeL_AAEL012883</name>
</gene>
<keyword evidence="3" id="KW-0732">Signal</keyword>
<protein>
    <submittedName>
        <fullName evidence="4">AAEL012883-PA</fullName>
    </submittedName>
</protein>
<dbReference type="OrthoDB" id="7255276at2759"/>
<dbReference type="Pfam" id="PF00379">
    <property type="entry name" value="Chitin_bind_4"/>
    <property type="match status" value="1"/>
</dbReference>
<dbReference type="EMBL" id="CH477938">
    <property type="protein sequence ID" value="EAT34914.1"/>
    <property type="molecule type" value="Genomic_DNA"/>
</dbReference>
<dbReference type="InterPro" id="IPR031311">
    <property type="entry name" value="CHIT_BIND_RR_consensus"/>
</dbReference>
<dbReference type="AlphaFoldDB" id="A0A1S4FTC7"/>
<keyword evidence="1 2" id="KW-0193">Cuticle</keyword>
<proteinExistence type="predicted"/>
<evidence type="ECO:0000256" key="2">
    <source>
        <dbReference type="PROSITE-ProRule" id="PRU00497"/>
    </source>
</evidence>
<dbReference type="InterPro" id="IPR050468">
    <property type="entry name" value="Cuticle_Struct_Prot"/>
</dbReference>
<dbReference type="Proteomes" id="UP000682892">
    <property type="component" value="Unassembled WGS sequence"/>
</dbReference>
<dbReference type="PROSITE" id="PS51155">
    <property type="entry name" value="CHIT_BIND_RR_2"/>
    <property type="match status" value="1"/>
</dbReference>
<dbReference type="PANTHER" id="PTHR10380">
    <property type="entry name" value="CUTICLE PROTEIN"/>
    <property type="match status" value="1"/>
</dbReference>
<dbReference type="PANTHER" id="PTHR10380:SF218">
    <property type="entry name" value="ADULT CUTICLE PROTEIN 65AA-RELATED"/>
    <property type="match status" value="1"/>
</dbReference>
<sequence length="105" mass="11480">MKTIIVLVAVVALALAAPLDDSKNAQILKYENDNIGVDGYKFAFETSDGQSRQEQAELRRLAEDVEALVVRGSYSFTADDGQVYTVNYIADENGFQPEAAHLPKA</sequence>
<organism evidence="4 5">
    <name type="scientific">Aedes aegypti</name>
    <name type="common">Yellowfever mosquito</name>
    <name type="synonym">Culex aegypti</name>
    <dbReference type="NCBI Taxonomy" id="7159"/>
    <lineage>
        <taxon>Eukaryota</taxon>
        <taxon>Metazoa</taxon>
        <taxon>Ecdysozoa</taxon>
        <taxon>Arthropoda</taxon>
        <taxon>Hexapoda</taxon>
        <taxon>Insecta</taxon>
        <taxon>Pterygota</taxon>
        <taxon>Neoptera</taxon>
        <taxon>Endopterygota</taxon>
        <taxon>Diptera</taxon>
        <taxon>Nematocera</taxon>
        <taxon>Culicoidea</taxon>
        <taxon>Culicidae</taxon>
        <taxon>Culicinae</taxon>
        <taxon>Aedini</taxon>
        <taxon>Aedes</taxon>
        <taxon>Stegomyia</taxon>
    </lineage>
</organism>
<dbReference type="PROSITE" id="PS00233">
    <property type="entry name" value="CHIT_BIND_RR_1"/>
    <property type="match status" value="1"/>
</dbReference>
<reference evidence="4" key="1">
    <citation type="submission" date="2005-10" db="EMBL/GenBank/DDBJ databases">
        <authorList>
            <person name="Loftus B.J."/>
            <person name="Nene V.M."/>
            <person name="Hannick L.I."/>
            <person name="Bidwell S."/>
            <person name="Haas B."/>
            <person name="Amedeo P."/>
            <person name="Orvis J."/>
            <person name="Wortman J.R."/>
            <person name="White O.R."/>
            <person name="Salzberg S."/>
            <person name="Shumway M."/>
            <person name="Koo H."/>
            <person name="Zhao Y."/>
            <person name="Holmes M."/>
            <person name="Miller J."/>
            <person name="Schatz M."/>
            <person name="Pop M."/>
            <person name="Pai G."/>
            <person name="Utterback T."/>
            <person name="Rogers Y.-H."/>
            <person name="Kravitz S."/>
            <person name="Fraser C.M."/>
        </authorList>
    </citation>
    <scope>NUCLEOTIDE SEQUENCE</scope>
    <source>
        <strain evidence="4">Liverpool</strain>
    </source>
</reference>
<evidence type="ECO:0000256" key="3">
    <source>
        <dbReference type="SAM" id="SignalP"/>
    </source>
</evidence>
<evidence type="ECO:0000256" key="1">
    <source>
        <dbReference type="ARBA" id="ARBA00022460"/>
    </source>
</evidence>
<dbReference type="GO" id="GO:0008010">
    <property type="term" value="F:structural constituent of chitin-based larval cuticle"/>
    <property type="evidence" value="ECO:0007669"/>
    <property type="project" value="TreeGrafter"/>
</dbReference>